<name>A0A090WP89_9FLAO</name>
<organism evidence="2 3">
    <name type="scientific">Algibacter lectus</name>
    <dbReference type="NCBI Taxonomy" id="221126"/>
    <lineage>
        <taxon>Bacteria</taxon>
        <taxon>Pseudomonadati</taxon>
        <taxon>Bacteroidota</taxon>
        <taxon>Flavobacteriia</taxon>
        <taxon>Flavobacteriales</taxon>
        <taxon>Flavobacteriaceae</taxon>
        <taxon>Algibacter</taxon>
    </lineage>
</organism>
<dbReference type="InterPro" id="IPR029063">
    <property type="entry name" value="SAM-dependent_MTases_sf"/>
</dbReference>
<dbReference type="Gene3D" id="3.40.50.150">
    <property type="entry name" value="Vaccinia Virus protein VP39"/>
    <property type="match status" value="1"/>
</dbReference>
<evidence type="ECO:0000259" key="1">
    <source>
        <dbReference type="Pfam" id="PF13847"/>
    </source>
</evidence>
<dbReference type="InterPro" id="IPR025714">
    <property type="entry name" value="Methyltranfer_dom"/>
</dbReference>
<sequence length="220" mass="25075">MTKKAKKPWPTKDAMNQIYELNLWGGGSEFDFYSGSGSHNPDIVNPYLDVLTAFLESHNKNLTVCDLGCGDFNIGKQLTQFTKKYIAIDIVENLIERNKQIHQANNLEFHCLDIAKDELPMSDCIIVRQVLQHLSNAEIKNVVEKLTNYKYIILTEHLPLGDFKPNKDIISGQGIRLKQNSGVNLLEAPFNLKIKTETILGEYNLEQHKGRIVTKLLEMF</sequence>
<dbReference type="RefSeq" id="WP_227805625.1">
    <property type="nucleotide sequence ID" value="NZ_BBNU01000004.1"/>
</dbReference>
<evidence type="ECO:0000313" key="3">
    <source>
        <dbReference type="Proteomes" id="UP000029643"/>
    </source>
</evidence>
<dbReference type="SUPFAM" id="SSF53335">
    <property type="entry name" value="S-adenosyl-L-methionine-dependent methyltransferases"/>
    <property type="match status" value="1"/>
</dbReference>
<dbReference type="STRING" id="221126.SAMN04489722_103493"/>
<dbReference type="CDD" id="cd02440">
    <property type="entry name" value="AdoMet_MTases"/>
    <property type="match status" value="1"/>
</dbReference>
<dbReference type="Proteomes" id="UP000029643">
    <property type="component" value="Unassembled WGS sequence"/>
</dbReference>
<dbReference type="AlphaFoldDB" id="A0A090WP89"/>
<dbReference type="EMBL" id="BBNU01000004">
    <property type="protein sequence ID" value="GAL78915.1"/>
    <property type="molecule type" value="Genomic_DNA"/>
</dbReference>
<dbReference type="Pfam" id="PF13847">
    <property type="entry name" value="Methyltransf_31"/>
    <property type="match status" value="1"/>
</dbReference>
<comment type="caution">
    <text evidence="2">The sequence shown here is derived from an EMBL/GenBank/DDBJ whole genome shotgun (WGS) entry which is preliminary data.</text>
</comment>
<reference evidence="2 3" key="1">
    <citation type="journal article" date="2014" name="Genome Announc.">
        <title>Draft Genome Sequences of Marine Flavobacterium Algibacter lectus Strains SS8 and NR4.</title>
        <authorList>
            <person name="Takatani N."/>
            <person name="Nakanishi M."/>
            <person name="Meirelles P."/>
            <person name="Mino S."/>
            <person name="Suda W."/>
            <person name="Oshima K."/>
            <person name="Hattori M."/>
            <person name="Ohkuma M."/>
            <person name="Hosokawa M."/>
            <person name="Miyashita K."/>
            <person name="Thompson F.L."/>
            <person name="Niwa A."/>
            <person name="Sawabe T."/>
            <person name="Sawabe T."/>
        </authorList>
    </citation>
    <scope>NUCLEOTIDE SEQUENCE [LARGE SCALE GENOMIC DNA]</scope>
    <source>
        <strain evidence="3">JCM19274</strain>
    </source>
</reference>
<evidence type="ECO:0000313" key="2">
    <source>
        <dbReference type="EMBL" id="GAL78915.1"/>
    </source>
</evidence>
<protein>
    <submittedName>
        <fullName evidence="2">Mll0579 protein</fullName>
    </submittedName>
</protein>
<proteinExistence type="predicted"/>
<gene>
    <name evidence="2" type="ORF">JCM19274_3473</name>
</gene>
<feature type="domain" description="Methyltransferase" evidence="1">
    <location>
        <begin position="59"/>
        <end position="137"/>
    </location>
</feature>
<accession>A0A090WP89</accession>